<proteinExistence type="predicted"/>
<evidence type="ECO:0000313" key="3">
    <source>
        <dbReference type="Proteomes" id="UP000694523"/>
    </source>
</evidence>
<name>A0A8C6TS12_9GOBI</name>
<feature type="region of interest" description="Disordered" evidence="1">
    <location>
        <begin position="16"/>
        <end position="91"/>
    </location>
</feature>
<feature type="compositionally biased region" description="Polar residues" evidence="1">
    <location>
        <begin position="21"/>
        <end position="40"/>
    </location>
</feature>
<dbReference type="Proteomes" id="UP000694523">
    <property type="component" value="Unplaced"/>
</dbReference>
<dbReference type="Ensembl" id="ENSNMLT00000029502.1">
    <property type="protein sequence ID" value="ENSNMLP00000026400.1"/>
    <property type="gene ID" value="ENSNMLG00000016834.1"/>
</dbReference>
<accession>A0A8C6TS12</accession>
<evidence type="ECO:0000313" key="2">
    <source>
        <dbReference type="Ensembl" id="ENSNMLP00000026400.1"/>
    </source>
</evidence>
<organism evidence="2 3">
    <name type="scientific">Neogobius melanostomus</name>
    <name type="common">round goby</name>
    <dbReference type="NCBI Taxonomy" id="47308"/>
    <lineage>
        <taxon>Eukaryota</taxon>
        <taxon>Metazoa</taxon>
        <taxon>Chordata</taxon>
        <taxon>Craniata</taxon>
        <taxon>Vertebrata</taxon>
        <taxon>Euteleostomi</taxon>
        <taxon>Actinopterygii</taxon>
        <taxon>Neopterygii</taxon>
        <taxon>Teleostei</taxon>
        <taxon>Neoteleostei</taxon>
        <taxon>Acanthomorphata</taxon>
        <taxon>Gobiaria</taxon>
        <taxon>Gobiiformes</taxon>
        <taxon>Gobioidei</taxon>
        <taxon>Gobiidae</taxon>
        <taxon>Benthophilinae</taxon>
        <taxon>Neogobiini</taxon>
        <taxon>Neogobius</taxon>
    </lineage>
</organism>
<reference evidence="2" key="1">
    <citation type="submission" date="2025-08" db="UniProtKB">
        <authorList>
            <consortium name="Ensembl"/>
        </authorList>
    </citation>
    <scope>IDENTIFICATION</scope>
</reference>
<reference evidence="2" key="2">
    <citation type="submission" date="2025-09" db="UniProtKB">
        <authorList>
            <consortium name="Ensembl"/>
        </authorList>
    </citation>
    <scope>IDENTIFICATION</scope>
</reference>
<protein>
    <submittedName>
        <fullName evidence="2">Uncharacterized protein</fullName>
    </submittedName>
</protein>
<evidence type="ECO:0000256" key="1">
    <source>
        <dbReference type="SAM" id="MobiDB-lite"/>
    </source>
</evidence>
<sequence>VKVDKALTCCCVCRRKHTGRTGDSGSTSPPLTSRTASDFQQGLDDKLSGRKPDRHCGLGFSESTKHMSSRASEKVRHNRALRAFQERGTKP</sequence>
<dbReference type="AlphaFoldDB" id="A0A8C6TS12"/>
<feature type="compositionally biased region" description="Basic and acidic residues" evidence="1">
    <location>
        <begin position="43"/>
        <end position="56"/>
    </location>
</feature>
<keyword evidence="3" id="KW-1185">Reference proteome</keyword>